<keyword evidence="2" id="KW-1185">Reference proteome</keyword>
<proteinExistence type="predicted"/>
<sequence length="396" mass="42490">MATRPDASKQTIALRAGPPQVQRPNQPTTNTGNANQGKPVGATPAKPARKYEWPSETPADIRSATHGAIELAIRLLKTAPSRKQLVSIGLYITTSFSGQHLCPPDTDARKMLSIVTFFLDSIDSEFPKLEYSRIQGAAAIFQPTADWCTTGGSTPPKTLRDWKPLASGGTLSLGDSVFGPLAASREARKKQQPQEDSAASALRARHDEAYARLQFAAGTCIAAHLVTCFVGLLTGGGPGYMQKARSADHSAWAVKWQRGVLGGVVTTREERRHPLGPGQGGTVWLVDERRWAVRVDEECVRCVVGYDFVLPLVTTKEESNIEELPKTMEGVRAAHMARLVYGAPRVKRPEVGRAPSGNGPSSNGPNGPSSSASNTTSSNPPPPRRRPTQTLQGTDS</sequence>
<dbReference type="EMBL" id="JAGIZQ010000001">
    <property type="protein sequence ID" value="KAH6650149.1"/>
    <property type="molecule type" value="Genomic_DNA"/>
</dbReference>
<protein>
    <submittedName>
        <fullName evidence="1">Uncharacterized protein</fullName>
    </submittedName>
</protein>
<dbReference type="Proteomes" id="UP000724584">
    <property type="component" value="Unassembled WGS sequence"/>
</dbReference>
<reference evidence="1 2" key="1">
    <citation type="journal article" date="2021" name="Nat. Commun.">
        <title>Genetic determinants of endophytism in the Arabidopsis root mycobiome.</title>
        <authorList>
            <person name="Mesny F."/>
            <person name="Miyauchi S."/>
            <person name="Thiergart T."/>
            <person name="Pickel B."/>
            <person name="Atanasova L."/>
            <person name="Karlsson M."/>
            <person name="Huettel B."/>
            <person name="Barry K.W."/>
            <person name="Haridas S."/>
            <person name="Chen C."/>
            <person name="Bauer D."/>
            <person name="Andreopoulos W."/>
            <person name="Pangilinan J."/>
            <person name="LaButti K."/>
            <person name="Riley R."/>
            <person name="Lipzen A."/>
            <person name="Clum A."/>
            <person name="Drula E."/>
            <person name="Henrissat B."/>
            <person name="Kohler A."/>
            <person name="Grigoriev I.V."/>
            <person name="Martin F.M."/>
            <person name="Hacquard S."/>
        </authorList>
    </citation>
    <scope>NUCLEOTIDE SEQUENCE [LARGE SCALE GENOMIC DNA]</scope>
    <source>
        <strain evidence="1 2">MPI-SDFR-AT-0079</strain>
    </source>
</reference>
<comment type="caution">
    <text evidence="1">The sequence shown here is derived from an EMBL/GenBank/DDBJ whole genome shotgun (WGS) entry which is preliminary data.</text>
</comment>
<gene>
    <name evidence="1" type="ORF">F5144DRAFT_608164</name>
</gene>
<evidence type="ECO:0000313" key="2">
    <source>
        <dbReference type="Proteomes" id="UP000724584"/>
    </source>
</evidence>
<name>A0ACB7PLP2_9PEZI</name>
<evidence type="ECO:0000313" key="1">
    <source>
        <dbReference type="EMBL" id="KAH6650149.1"/>
    </source>
</evidence>
<accession>A0ACB7PLP2</accession>
<organism evidence="1 2">
    <name type="scientific">Chaetomium tenue</name>
    <dbReference type="NCBI Taxonomy" id="1854479"/>
    <lineage>
        <taxon>Eukaryota</taxon>
        <taxon>Fungi</taxon>
        <taxon>Dikarya</taxon>
        <taxon>Ascomycota</taxon>
        <taxon>Pezizomycotina</taxon>
        <taxon>Sordariomycetes</taxon>
        <taxon>Sordariomycetidae</taxon>
        <taxon>Sordariales</taxon>
        <taxon>Chaetomiaceae</taxon>
        <taxon>Chaetomium</taxon>
    </lineage>
</organism>